<accession>A0ABY8WWG8</accession>
<evidence type="ECO:0000313" key="1">
    <source>
        <dbReference type="EMBL" id="WIO46301.1"/>
    </source>
</evidence>
<protein>
    <submittedName>
        <fullName evidence="1">TPR REGION domain-containing protein</fullName>
    </submittedName>
</protein>
<evidence type="ECO:0000313" key="2">
    <source>
        <dbReference type="Proteomes" id="UP001177295"/>
    </source>
</evidence>
<dbReference type="Proteomes" id="UP001177295">
    <property type="component" value="Chromosome"/>
</dbReference>
<dbReference type="Gene3D" id="1.25.40.10">
    <property type="entry name" value="Tetratricopeptide repeat domain"/>
    <property type="match status" value="1"/>
</dbReference>
<dbReference type="EMBL" id="CP124550">
    <property type="protein sequence ID" value="WIO46301.1"/>
    <property type="molecule type" value="Genomic_DNA"/>
</dbReference>
<dbReference type="InterPro" id="IPR011990">
    <property type="entry name" value="TPR-like_helical_dom_sf"/>
</dbReference>
<dbReference type="SUPFAM" id="SSF48452">
    <property type="entry name" value="TPR-like"/>
    <property type="match status" value="1"/>
</dbReference>
<gene>
    <name evidence="1" type="ORF">SEML1_0699</name>
</gene>
<reference evidence="1 2" key="1">
    <citation type="journal article" date="2023" name="Cell">
        <title>Genetic manipulation of Patescibacteria provides mechanistic insights into microbial dark matter and the epibiotic lifestyle.</title>
        <authorList>
            <person name="Wang Y."/>
            <person name="Gallagher L.A."/>
            <person name="Andrade P.A."/>
            <person name="Liu A."/>
            <person name="Humphreys I.R."/>
            <person name="Turkarslan S."/>
            <person name="Cutler K.J."/>
            <person name="Arrieta-Ortiz M.L."/>
            <person name="Li Y."/>
            <person name="Radey M.C."/>
            <person name="McLean J.S."/>
            <person name="Cong Q."/>
            <person name="Baker D."/>
            <person name="Baliga N.S."/>
            <person name="Peterson S.B."/>
            <person name="Mougous J.D."/>
        </authorList>
    </citation>
    <scope>NUCLEOTIDE SEQUENCE [LARGE SCALE GENOMIC DNA]</scope>
    <source>
        <strain evidence="1 2">ML1</strain>
    </source>
</reference>
<keyword evidence="2" id="KW-1185">Reference proteome</keyword>
<organism evidence="1 2">
    <name type="scientific">Candidatus Southlakia epibionticum</name>
    <dbReference type="NCBI Taxonomy" id="3043284"/>
    <lineage>
        <taxon>Bacteria</taxon>
        <taxon>Candidatus Saccharimonadota</taxon>
        <taxon>Candidatus Saccharimonadia</taxon>
        <taxon>Candidatus Saccharimonadales</taxon>
        <taxon>Candidatus Saccharimonadaceae</taxon>
        <taxon>Candidatus Southlakia</taxon>
    </lineage>
</organism>
<proteinExistence type="predicted"/>
<name>A0ABY8WWG8_9BACT</name>
<sequence>MRGFSKKECSYDSYASEAIQAIRSDDGVRAQELAAKAYDLAPNPSERARMARDIGNACRHQGDYDEAKKWAAEAVEQHQQLVEETPNRSTLRELGASTAMLATIEFSQLLRIKESDVTPSEDDKMSAIAQNYRTALDAIIESRQHAEGLNRRVDQYEINFTARASFAETLTGNRRRGLTLGARAAYLAGMSESPRLDTTDETIDKKERYKMKTLALVRGLGALAAGVIEPINRNAAKKIARKLI</sequence>
<dbReference type="RefSeq" id="WP_376753835.1">
    <property type="nucleotide sequence ID" value="NZ_CP124550.1"/>
</dbReference>